<evidence type="ECO:0000256" key="1">
    <source>
        <dbReference type="SAM" id="Phobius"/>
    </source>
</evidence>
<dbReference type="EMBL" id="NXIF01000026">
    <property type="protein sequence ID" value="PKI80974.1"/>
    <property type="molecule type" value="Genomic_DNA"/>
</dbReference>
<keyword evidence="1" id="KW-0812">Transmembrane</keyword>
<accession>A0A2N1J382</accession>
<organism evidence="2 3">
    <name type="scientific">Malaciobacter halophilus</name>
    <dbReference type="NCBI Taxonomy" id="197482"/>
    <lineage>
        <taxon>Bacteria</taxon>
        <taxon>Pseudomonadati</taxon>
        <taxon>Campylobacterota</taxon>
        <taxon>Epsilonproteobacteria</taxon>
        <taxon>Campylobacterales</taxon>
        <taxon>Arcobacteraceae</taxon>
        <taxon>Malaciobacter</taxon>
    </lineage>
</organism>
<dbReference type="RefSeq" id="WP_101184698.1">
    <property type="nucleotide sequence ID" value="NZ_CP031218.1"/>
</dbReference>
<dbReference type="KEGG" id="ahs:AHALO_2251"/>
<keyword evidence="1" id="KW-0472">Membrane</keyword>
<keyword evidence="1" id="KW-1133">Transmembrane helix</keyword>
<evidence type="ECO:0000313" key="3">
    <source>
        <dbReference type="Proteomes" id="UP000233248"/>
    </source>
</evidence>
<comment type="caution">
    <text evidence="2">The sequence shown here is derived from an EMBL/GenBank/DDBJ whole genome shotgun (WGS) entry which is preliminary data.</text>
</comment>
<name>A0A2N1J382_9BACT</name>
<gene>
    <name evidence="2" type="ORF">CP960_06980</name>
</gene>
<protein>
    <recommendedName>
        <fullName evidence="4">Prepilin-type cleavage/methylation domain-containing protein</fullName>
    </recommendedName>
</protein>
<dbReference type="AlphaFoldDB" id="A0A2N1J382"/>
<feature type="transmembrane region" description="Helical" evidence="1">
    <location>
        <begin position="6"/>
        <end position="26"/>
    </location>
</feature>
<keyword evidence="3" id="KW-1185">Reference proteome</keyword>
<proteinExistence type="predicted"/>
<sequence>MNKKSFSLLELIFILTLITIITASFYSNTSFEKLKDNNIDTATNRLVLYLKQTRYQALLDDKKELDEQKWHKKRWTLKFFECDKSIGGIYYVIYSDENLKGHPNKSESLKDALSNKYIYSSNSCVNSYDTSKYVLLTKVFGIQKVDVSCKMDSSLGKISFGSDGWVYKKLSTNENEHYKYRLTKPCIIKLIDKYNNKREIVIEHESGYIYKI</sequence>
<dbReference type="OrthoDB" id="5363195at2"/>
<dbReference type="Proteomes" id="UP000233248">
    <property type="component" value="Unassembled WGS sequence"/>
</dbReference>
<evidence type="ECO:0000313" key="2">
    <source>
        <dbReference type="EMBL" id="PKI80974.1"/>
    </source>
</evidence>
<evidence type="ECO:0008006" key="4">
    <source>
        <dbReference type="Google" id="ProtNLM"/>
    </source>
</evidence>
<reference evidence="2 3" key="1">
    <citation type="submission" date="2017-09" db="EMBL/GenBank/DDBJ databases">
        <title>Genomics of the genus Arcobacter.</title>
        <authorList>
            <person name="Perez-Cataluna A."/>
            <person name="Figueras M.J."/>
            <person name="Salas-Masso N."/>
        </authorList>
    </citation>
    <scope>NUCLEOTIDE SEQUENCE [LARGE SCALE GENOMIC DNA]</scope>
    <source>
        <strain evidence="2 3">DSM 18005</strain>
    </source>
</reference>